<keyword evidence="2 7" id="KW-0489">Methyltransferase</keyword>
<evidence type="ECO:0000256" key="4">
    <source>
        <dbReference type="ARBA" id="ARBA00022691"/>
    </source>
</evidence>
<dbReference type="Gene3D" id="3.40.50.150">
    <property type="entry name" value="Vaccinia Virus protein VP39"/>
    <property type="match status" value="1"/>
</dbReference>
<dbReference type="EMBL" id="UETC01000001">
    <property type="protein sequence ID" value="SSA38549.1"/>
    <property type="molecule type" value="Genomic_DNA"/>
</dbReference>
<evidence type="ECO:0000313" key="7">
    <source>
        <dbReference type="EMBL" id="SSA38549.1"/>
    </source>
</evidence>
<dbReference type="Pfam" id="PF08241">
    <property type="entry name" value="Methyltransf_11"/>
    <property type="match status" value="1"/>
</dbReference>
<evidence type="ECO:0000259" key="5">
    <source>
        <dbReference type="Pfam" id="PF08241"/>
    </source>
</evidence>
<name>A0A2Y9A7N1_9RHOB</name>
<dbReference type="GO" id="GO:0032259">
    <property type="term" value="P:methylation"/>
    <property type="evidence" value="ECO:0007669"/>
    <property type="project" value="UniProtKB-KW"/>
</dbReference>
<dbReference type="SUPFAM" id="SSF53335">
    <property type="entry name" value="S-adenosyl-L-methionine-dependent methyltransferases"/>
    <property type="match status" value="1"/>
</dbReference>
<keyword evidence="3" id="KW-0808">Transferase</keyword>
<accession>A0A2Y9A7N1</accession>
<dbReference type="PANTHER" id="PTHR43591:SF24">
    <property type="entry name" value="2-METHOXY-6-POLYPRENYL-1,4-BENZOQUINOL METHYLASE, MITOCHONDRIAL"/>
    <property type="match status" value="1"/>
</dbReference>
<reference evidence="7 9" key="1">
    <citation type="submission" date="2016-10" db="EMBL/GenBank/DDBJ databases">
        <authorList>
            <person name="Cai Z."/>
        </authorList>
    </citation>
    <scope>NUCLEOTIDE SEQUENCE [LARGE SCALE GENOMIC DNA]</scope>
    <source>
        <strain evidence="7 9">DSM 25227</strain>
    </source>
</reference>
<evidence type="ECO:0000256" key="2">
    <source>
        <dbReference type="ARBA" id="ARBA00022603"/>
    </source>
</evidence>
<dbReference type="AlphaFoldDB" id="A0A2Y9A7N1"/>
<keyword evidence="1" id="KW-0474">Menaquinone biosynthesis</keyword>
<dbReference type="GO" id="GO:0009234">
    <property type="term" value="P:menaquinone biosynthetic process"/>
    <property type="evidence" value="ECO:0007669"/>
    <property type="project" value="UniProtKB-KW"/>
</dbReference>
<feature type="domain" description="Methyltransferase type 11" evidence="5">
    <location>
        <begin position="42"/>
        <end position="135"/>
    </location>
</feature>
<dbReference type="PROSITE" id="PS51608">
    <property type="entry name" value="SAM_MT_UBIE"/>
    <property type="match status" value="1"/>
</dbReference>
<evidence type="ECO:0000256" key="3">
    <source>
        <dbReference type="ARBA" id="ARBA00022679"/>
    </source>
</evidence>
<evidence type="ECO:0000313" key="6">
    <source>
        <dbReference type="EMBL" id="PWJ22271.1"/>
    </source>
</evidence>
<dbReference type="OrthoDB" id="7657751at2"/>
<protein>
    <submittedName>
        <fullName evidence="7">Ubiquinone/menaquinone biosynthesis C-methylase UbiE</fullName>
    </submittedName>
</protein>
<evidence type="ECO:0000313" key="8">
    <source>
        <dbReference type="Proteomes" id="UP000245839"/>
    </source>
</evidence>
<gene>
    <name evidence="6" type="ORF">BCF38_101682</name>
    <name evidence="7" type="ORF">SAMN05421539_101682</name>
</gene>
<dbReference type="Proteomes" id="UP000245839">
    <property type="component" value="Unassembled WGS sequence"/>
</dbReference>
<dbReference type="PANTHER" id="PTHR43591">
    <property type="entry name" value="METHYLTRANSFERASE"/>
    <property type="match status" value="1"/>
</dbReference>
<keyword evidence="4" id="KW-0949">S-adenosyl-L-methionine</keyword>
<dbReference type="CDD" id="cd02440">
    <property type="entry name" value="AdoMet_MTases"/>
    <property type="match status" value="1"/>
</dbReference>
<dbReference type="GO" id="GO:0008757">
    <property type="term" value="F:S-adenosylmethionine-dependent methyltransferase activity"/>
    <property type="evidence" value="ECO:0007669"/>
    <property type="project" value="InterPro"/>
</dbReference>
<dbReference type="EMBL" id="QGDJ01000001">
    <property type="protein sequence ID" value="PWJ22271.1"/>
    <property type="molecule type" value="Genomic_DNA"/>
</dbReference>
<dbReference type="RefSeq" id="WP_109562842.1">
    <property type="nucleotide sequence ID" value="NZ_QGDJ01000001.1"/>
</dbReference>
<dbReference type="InterPro" id="IPR013216">
    <property type="entry name" value="Methyltransf_11"/>
</dbReference>
<evidence type="ECO:0000256" key="1">
    <source>
        <dbReference type="ARBA" id="ARBA00022428"/>
    </source>
</evidence>
<organism evidence="7 9">
    <name type="scientific">Jannaschia seohaensis</name>
    <dbReference type="NCBI Taxonomy" id="475081"/>
    <lineage>
        <taxon>Bacteria</taxon>
        <taxon>Pseudomonadati</taxon>
        <taxon>Pseudomonadota</taxon>
        <taxon>Alphaproteobacteria</taxon>
        <taxon>Rhodobacterales</taxon>
        <taxon>Roseobacteraceae</taxon>
        <taxon>Jannaschia</taxon>
    </lineage>
</organism>
<reference evidence="6 8" key="2">
    <citation type="submission" date="2018-03" db="EMBL/GenBank/DDBJ databases">
        <title>Genomic Encyclopedia of Archaeal and Bacterial Type Strains, Phase II (KMG-II): from individual species to whole genera.</title>
        <authorList>
            <person name="Goeker M."/>
        </authorList>
    </citation>
    <scope>NUCLEOTIDE SEQUENCE [LARGE SCALE GENOMIC DNA]</scope>
    <source>
        <strain evidence="6 8">DSM 25227</strain>
    </source>
</reference>
<dbReference type="Proteomes" id="UP000251571">
    <property type="component" value="Unassembled WGS sequence"/>
</dbReference>
<dbReference type="InterPro" id="IPR029063">
    <property type="entry name" value="SAM-dependent_MTases_sf"/>
</dbReference>
<dbReference type="InterPro" id="IPR004033">
    <property type="entry name" value="UbiE/COQ5_MeTrFase"/>
</dbReference>
<keyword evidence="7" id="KW-0830">Ubiquinone</keyword>
<sequence length="263" mass="28359">MSFQLTGRGPEIYETVMVPLWFGRWAEALLDLVAPAPGERILDLACGTGITTRSLRDRVGPTGRVTGLDINAGMLAQARTLAPGSDIDWLESDVAEISLADASFDAVISQHGLHYFPEPAAALGEIRRLLVPGGRTAHSIWVGHSPYTEALCRALEPHLSPETVAKQRSQRETPAPDVLSALLDAAGFREIAVHRQELEIDVPEPAEFVPLHIASMPIAGAVAALPYAARAAIADEVTSRLADRIRNGRLRYPDAVNVVTGRR</sequence>
<keyword evidence="8" id="KW-1185">Reference proteome</keyword>
<evidence type="ECO:0000313" key="9">
    <source>
        <dbReference type="Proteomes" id="UP000251571"/>
    </source>
</evidence>
<proteinExistence type="predicted"/>